<dbReference type="InterPro" id="IPR040436">
    <property type="entry name" value="Disconnected-like"/>
</dbReference>
<dbReference type="InterPro" id="IPR013087">
    <property type="entry name" value="Znf_C2H2_type"/>
</dbReference>
<dbReference type="GO" id="GO:0005634">
    <property type="term" value="C:nucleus"/>
    <property type="evidence" value="ECO:0007669"/>
    <property type="project" value="TreeGrafter"/>
</dbReference>
<reference evidence="4" key="2">
    <citation type="submission" date="2025-09" db="UniProtKB">
        <authorList>
            <consortium name="Ensembl"/>
        </authorList>
    </citation>
    <scope>IDENTIFICATION</scope>
</reference>
<dbReference type="Gene3D" id="3.30.160.60">
    <property type="entry name" value="Classic Zinc Finger"/>
    <property type="match status" value="1"/>
</dbReference>
<dbReference type="SMART" id="SM00355">
    <property type="entry name" value="ZnF_C2H2"/>
    <property type="match status" value="3"/>
</dbReference>
<dbReference type="PROSITE" id="PS00028">
    <property type="entry name" value="ZINC_FINGER_C2H2_1"/>
    <property type="match status" value="2"/>
</dbReference>
<feature type="compositionally biased region" description="Polar residues" evidence="2">
    <location>
        <begin position="316"/>
        <end position="335"/>
    </location>
</feature>
<feature type="domain" description="C2H2-type" evidence="3">
    <location>
        <begin position="773"/>
        <end position="801"/>
    </location>
</feature>
<dbReference type="GO" id="GO:0008270">
    <property type="term" value="F:zinc ion binding"/>
    <property type="evidence" value="ECO:0007669"/>
    <property type="project" value="UniProtKB-KW"/>
</dbReference>
<gene>
    <name evidence="4" type="primary">BNC2</name>
</gene>
<dbReference type="Proteomes" id="UP000694420">
    <property type="component" value="Unplaced"/>
</dbReference>
<dbReference type="Ensembl" id="ENSNPET00000015999.1">
    <property type="protein sequence ID" value="ENSNPEP00000015610.1"/>
    <property type="gene ID" value="ENSNPEG00000011647.1"/>
</dbReference>
<dbReference type="GO" id="GO:0006355">
    <property type="term" value="P:regulation of DNA-templated transcription"/>
    <property type="evidence" value="ECO:0007669"/>
    <property type="project" value="TreeGrafter"/>
</dbReference>
<keyword evidence="1" id="KW-0479">Metal-binding</keyword>
<dbReference type="AlphaFoldDB" id="A0A8C6ZH85"/>
<name>A0A8C6ZH85_NOTPE</name>
<keyword evidence="1" id="KW-0863">Zinc-finger</keyword>
<evidence type="ECO:0000259" key="3">
    <source>
        <dbReference type="PROSITE" id="PS50157"/>
    </source>
</evidence>
<feature type="compositionally biased region" description="Low complexity" evidence="2">
    <location>
        <begin position="302"/>
        <end position="313"/>
    </location>
</feature>
<feature type="compositionally biased region" description="Polar residues" evidence="2">
    <location>
        <begin position="345"/>
        <end position="355"/>
    </location>
</feature>
<evidence type="ECO:0000313" key="5">
    <source>
        <dbReference type="Proteomes" id="UP000694420"/>
    </source>
</evidence>
<dbReference type="PANTHER" id="PTHR15021:SF2">
    <property type="entry name" value="ZINC FINGER PROTEIN BASONUCLIN-2"/>
    <property type="match status" value="1"/>
</dbReference>
<dbReference type="PROSITE" id="PS50157">
    <property type="entry name" value="ZINC_FINGER_C2H2_2"/>
    <property type="match status" value="2"/>
</dbReference>
<feature type="region of interest" description="Disordered" evidence="2">
    <location>
        <begin position="300"/>
        <end position="364"/>
    </location>
</feature>
<keyword evidence="1" id="KW-0862">Zinc</keyword>
<feature type="domain" description="C2H2-type" evidence="3">
    <location>
        <begin position="382"/>
        <end position="410"/>
    </location>
</feature>
<sequence>RERKRARDLTLRDSCTDNSMQFGTRTAATDSGFMGTWQNTDTNLLFRMSQQAIRCTLVNCTCECFQPGKINLRTCDQCKHGWVAHALDKLSTQHLYHPTQVEIVQSNVVFDISSLMLYGTQAVPVRLKILLDRLFSVLKQEEVLHILHGLGWTLRDYVRGYILQDAAGKVLDRWAIMSREEEIITLQQFLRFGETKSIVELMAIQEKEGQAVAVPSSKTDSDIRTFIESNNRTRSPSLLAHLENSNPSSIHHFENIPNSLAFLLPFQYINPVSAPLLGLPPNGLLLEQPAMRLREPSLTAQNEYNESSESEVSPTPFKNEQTSSRNALTSITNVEPKTEPACVSPVQTSTPVNDLSKTEHTKSSFRIHRMRRMGSASRKGRVFCNACGKTFYDKGTLKIHYNAVHLKIKHRCTIEGCNMVFSSLRSRNRHSANPNPRLHMPMLRNNRDKDLIRATSGAATPVIASTKSSLTLTSPGRPPMGFTTPPLDPVLQNPLPSQLVFPALKTVQPVPPFYRNLLTPGEMVSPPTSLPTSPIIPAVSGMEHPPPPPSESSVPSVLMPTPEPNADLAPKKKPRKSSMPVKIEKEVIDTADEFDDEDDEVNDSSTMVNDIGHDNHCHSQEEMSPGLSVKDFSKSDRSRCISRPEIRRADSMTSEDQEHERDYENESESSEPKLCEESMEGDDRLHEPGEKSMMHGDRPDENHNDSSNQDVIKVKEEYADPTYDMFYMSQYGLYNGGSASMAALHESFASTFNYSSPQKFSPEGELCSSPDPKICYVCKKSFKSSYSVKLHYRNVHLKEMHVCTVAGCNAAFPSRRSRDRSCLHLLSKYQ</sequence>
<dbReference type="InterPro" id="IPR036236">
    <property type="entry name" value="Znf_C2H2_sf"/>
</dbReference>
<keyword evidence="5" id="KW-1185">Reference proteome</keyword>
<feature type="region of interest" description="Disordered" evidence="2">
    <location>
        <begin position="539"/>
        <end position="709"/>
    </location>
</feature>
<protein>
    <submittedName>
        <fullName evidence="4">Basonuclin zinc finger protein 2</fullName>
    </submittedName>
</protein>
<dbReference type="Pfam" id="PF12874">
    <property type="entry name" value="zf-met"/>
    <property type="match status" value="1"/>
</dbReference>
<feature type="compositionally biased region" description="Basic and acidic residues" evidence="2">
    <location>
        <begin position="631"/>
        <end position="704"/>
    </location>
</feature>
<evidence type="ECO:0000256" key="1">
    <source>
        <dbReference type="PROSITE-ProRule" id="PRU00042"/>
    </source>
</evidence>
<proteinExistence type="predicted"/>
<dbReference type="PANTHER" id="PTHR15021">
    <property type="entry name" value="DISCONNECTED-RELATED"/>
    <property type="match status" value="1"/>
</dbReference>
<organism evidence="4 5">
    <name type="scientific">Nothoprocta perdicaria</name>
    <name type="common">Chilean tinamou</name>
    <name type="synonym">Crypturus perdicarius</name>
    <dbReference type="NCBI Taxonomy" id="30464"/>
    <lineage>
        <taxon>Eukaryota</taxon>
        <taxon>Metazoa</taxon>
        <taxon>Chordata</taxon>
        <taxon>Craniata</taxon>
        <taxon>Vertebrata</taxon>
        <taxon>Euteleostomi</taxon>
        <taxon>Archelosauria</taxon>
        <taxon>Archosauria</taxon>
        <taxon>Dinosauria</taxon>
        <taxon>Saurischia</taxon>
        <taxon>Theropoda</taxon>
        <taxon>Coelurosauria</taxon>
        <taxon>Aves</taxon>
        <taxon>Palaeognathae</taxon>
        <taxon>Tinamiformes</taxon>
        <taxon>Tinamidae</taxon>
        <taxon>Nothoprocta</taxon>
    </lineage>
</organism>
<evidence type="ECO:0000313" key="4">
    <source>
        <dbReference type="Ensembl" id="ENSNPEP00000015610.1"/>
    </source>
</evidence>
<reference evidence="4" key="1">
    <citation type="submission" date="2025-08" db="UniProtKB">
        <authorList>
            <consortium name="Ensembl"/>
        </authorList>
    </citation>
    <scope>IDENTIFICATION</scope>
</reference>
<dbReference type="SUPFAM" id="SSF57667">
    <property type="entry name" value="beta-beta-alpha zinc fingers"/>
    <property type="match status" value="1"/>
</dbReference>
<accession>A0A8C6ZH85</accession>
<evidence type="ECO:0000256" key="2">
    <source>
        <dbReference type="SAM" id="MobiDB-lite"/>
    </source>
</evidence>
<feature type="compositionally biased region" description="Basic and acidic residues" evidence="2">
    <location>
        <begin position="611"/>
        <end position="621"/>
    </location>
</feature>
<feature type="compositionally biased region" description="Acidic residues" evidence="2">
    <location>
        <begin position="589"/>
        <end position="602"/>
    </location>
</feature>